<dbReference type="InterPro" id="IPR020057">
    <property type="entry name" value="Ribosomal_bL25_b-dom"/>
</dbReference>
<dbReference type="NCBIfam" id="TIGR00731">
    <property type="entry name" value="bL25_bact_ctc"/>
    <property type="match status" value="1"/>
</dbReference>
<dbReference type="PANTHER" id="PTHR33284">
    <property type="entry name" value="RIBOSOMAL PROTEIN L25/GLN-TRNA SYNTHETASE, ANTI-CODON-BINDING DOMAIN-CONTAINING PROTEIN"/>
    <property type="match status" value="1"/>
</dbReference>
<dbReference type="GO" id="GO:0022625">
    <property type="term" value="C:cytosolic large ribosomal subunit"/>
    <property type="evidence" value="ECO:0007669"/>
    <property type="project" value="TreeGrafter"/>
</dbReference>
<accession>A0A7S0D816</accession>
<name>A0A7S0D816_MICPS</name>
<evidence type="ECO:0008006" key="8">
    <source>
        <dbReference type="Google" id="ProtNLM"/>
    </source>
</evidence>
<dbReference type="PANTHER" id="PTHR33284:SF1">
    <property type="entry name" value="RIBOSOMAL PROTEIN L25_GLN-TRNA SYNTHETASE, ANTI-CODON-BINDING DOMAIN-CONTAINING PROTEIN"/>
    <property type="match status" value="1"/>
</dbReference>
<feature type="domain" description="Large ribosomal subunit protein bL25 beta" evidence="6">
    <location>
        <begin position="148"/>
        <end position="232"/>
    </location>
</feature>
<dbReference type="CDD" id="cd00495">
    <property type="entry name" value="Ribosomal_L25_TL5_CTC"/>
    <property type="match status" value="1"/>
</dbReference>
<organism evidence="7">
    <name type="scientific">Micromonas pusilla</name>
    <name type="common">Picoplanktonic green alga</name>
    <name type="synonym">Chromulina pusilla</name>
    <dbReference type="NCBI Taxonomy" id="38833"/>
    <lineage>
        <taxon>Eukaryota</taxon>
        <taxon>Viridiplantae</taxon>
        <taxon>Chlorophyta</taxon>
        <taxon>Mamiellophyceae</taxon>
        <taxon>Mamiellales</taxon>
        <taxon>Mamiellaceae</taxon>
        <taxon>Micromonas</taxon>
    </lineage>
</organism>
<dbReference type="AlphaFoldDB" id="A0A7S0D816"/>
<dbReference type="InterPro" id="IPR029751">
    <property type="entry name" value="Ribosomal_L25_dom"/>
</dbReference>
<evidence type="ECO:0000256" key="3">
    <source>
        <dbReference type="ARBA" id="ARBA00022980"/>
    </source>
</evidence>
<gene>
    <name evidence="7" type="ORF">MSP1401_LOCUS9635</name>
</gene>
<sequence length="235" mass="25581">MAPLARAVAGWVSAPRLACPTRGAALTRTLRASSSSSDAEEDRGDVLDVFAREGAGKTVCRHLKRRGMVPGVFFRPGDESGELLSFASSDIERLVRKHGHVGVGSRVLELNFPESGRKEPVVAKQLMLDPSTNLVENVNFMPCAPNTKVKVNVPVRTEGEDASPGVKRGGFPWKVSKHLEVRCLGKDIPPEITIDVSSLDVGDKVFLRDLRLPEMVQVRVKDENIPILKIAGKAR</sequence>
<keyword evidence="2" id="KW-0694">RNA-binding</keyword>
<dbReference type="Pfam" id="PF14693">
    <property type="entry name" value="Ribosomal_TL5_C"/>
    <property type="match status" value="1"/>
</dbReference>
<keyword evidence="4" id="KW-0687">Ribonucleoprotein</keyword>
<dbReference type="HAMAP" id="MF_01334">
    <property type="entry name" value="Ribosomal_bL25_CTC"/>
    <property type="match status" value="1"/>
</dbReference>
<dbReference type="Pfam" id="PF01386">
    <property type="entry name" value="Ribosomal_L25p"/>
    <property type="match status" value="1"/>
</dbReference>
<dbReference type="Gene3D" id="2.40.240.10">
    <property type="entry name" value="Ribosomal Protein L25, Chain P"/>
    <property type="match status" value="1"/>
</dbReference>
<evidence type="ECO:0000256" key="4">
    <source>
        <dbReference type="ARBA" id="ARBA00023274"/>
    </source>
</evidence>
<dbReference type="GO" id="GO:0003735">
    <property type="term" value="F:structural constituent of ribosome"/>
    <property type="evidence" value="ECO:0007669"/>
    <property type="project" value="InterPro"/>
</dbReference>
<reference evidence="7" key="1">
    <citation type="submission" date="2021-01" db="EMBL/GenBank/DDBJ databases">
        <authorList>
            <person name="Corre E."/>
            <person name="Pelletier E."/>
            <person name="Niang G."/>
            <person name="Scheremetjew M."/>
            <person name="Finn R."/>
            <person name="Kale V."/>
            <person name="Holt S."/>
            <person name="Cochrane G."/>
            <person name="Meng A."/>
            <person name="Brown T."/>
            <person name="Cohen L."/>
        </authorList>
    </citation>
    <scope>NUCLEOTIDE SEQUENCE</scope>
    <source>
        <strain evidence="7">CCAC1681</strain>
    </source>
</reference>
<dbReference type="GO" id="GO:0008097">
    <property type="term" value="F:5S rRNA binding"/>
    <property type="evidence" value="ECO:0007669"/>
    <property type="project" value="InterPro"/>
</dbReference>
<evidence type="ECO:0000313" key="7">
    <source>
        <dbReference type="EMBL" id="CAD8446627.1"/>
    </source>
</evidence>
<keyword evidence="1" id="KW-0699">rRNA-binding</keyword>
<evidence type="ECO:0000259" key="6">
    <source>
        <dbReference type="Pfam" id="PF14693"/>
    </source>
</evidence>
<keyword evidence="3" id="KW-0689">Ribosomal protein</keyword>
<evidence type="ECO:0000256" key="1">
    <source>
        <dbReference type="ARBA" id="ARBA00022730"/>
    </source>
</evidence>
<dbReference type="InterPro" id="IPR037121">
    <property type="entry name" value="Ribosomal_bL25_C"/>
</dbReference>
<protein>
    <recommendedName>
        <fullName evidence="8">50S ribosomal protein L25</fullName>
    </recommendedName>
</protein>
<dbReference type="InterPro" id="IPR001021">
    <property type="entry name" value="Ribosomal_bL25_long"/>
</dbReference>
<dbReference type="EMBL" id="HBEN01011611">
    <property type="protein sequence ID" value="CAD8446627.1"/>
    <property type="molecule type" value="Transcribed_RNA"/>
</dbReference>
<dbReference type="GO" id="GO:0006412">
    <property type="term" value="P:translation"/>
    <property type="evidence" value="ECO:0007669"/>
    <property type="project" value="InterPro"/>
</dbReference>
<evidence type="ECO:0000259" key="5">
    <source>
        <dbReference type="Pfam" id="PF01386"/>
    </source>
</evidence>
<dbReference type="Gene3D" id="2.170.120.20">
    <property type="entry name" value="Ribosomal protein L25, beta domain"/>
    <property type="match status" value="1"/>
</dbReference>
<dbReference type="InterPro" id="IPR011035">
    <property type="entry name" value="Ribosomal_bL25/Gln-tRNA_synth"/>
</dbReference>
<evidence type="ECO:0000256" key="2">
    <source>
        <dbReference type="ARBA" id="ARBA00022884"/>
    </source>
</evidence>
<dbReference type="InterPro" id="IPR020930">
    <property type="entry name" value="Ribosomal_uL5_bac-type"/>
</dbReference>
<proteinExistence type="inferred from homology"/>
<dbReference type="InterPro" id="IPR020056">
    <property type="entry name" value="Rbsml_bL25/Gln-tRNA_synth_N"/>
</dbReference>
<dbReference type="SUPFAM" id="SSF50715">
    <property type="entry name" value="Ribosomal protein L25-like"/>
    <property type="match status" value="1"/>
</dbReference>
<feature type="domain" description="Large ribosomal subunit protein bL25 L25" evidence="5">
    <location>
        <begin position="47"/>
        <end position="140"/>
    </location>
</feature>